<gene>
    <name evidence="2" type="ORF">GALL_259440</name>
</gene>
<reference evidence="2" key="1">
    <citation type="submission" date="2016-10" db="EMBL/GenBank/DDBJ databases">
        <title>Sequence of Gallionella enrichment culture.</title>
        <authorList>
            <person name="Poehlein A."/>
            <person name="Muehling M."/>
            <person name="Daniel R."/>
        </authorList>
    </citation>
    <scope>NUCLEOTIDE SEQUENCE</scope>
</reference>
<dbReference type="NCBIfam" id="NF041373">
    <property type="entry name" value="HGG_STG"/>
    <property type="match status" value="1"/>
</dbReference>
<evidence type="ECO:0000313" key="2">
    <source>
        <dbReference type="EMBL" id="OIQ92107.1"/>
    </source>
</evidence>
<proteinExistence type="predicted"/>
<feature type="domain" description="DUF4224" evidence="1">
    <location>
        <begin position="126"/>
        <end position="165"/>
    </location>
</feature>
<organism evidence="2">
    <name type="scientific">mine drainage metagenome</name>
    <dbReference type="NCBI Taxonomy" id="410659"/>
    <lineage>
        <taxon>unclassified sequences</taxon>
        <taxon>metagenomes</taxon>
        <taxon>ecological metagenomes</taxon>
    </lineage>
</organism>
<dbReference type="Pfam" id="PF13986">
    <property type="entry name" value="DUF4224"/>
    <property type="match status" value="1"/>
</dbReference>
<dbReference type="AlphaFoldDB" id="A0A1J5RRI7"/>
<accession>A0A1J5RRI7</accession>
<comment type="caution">
    <text evidence="2">The sequence shown here is derived from an EMBL/GenBank/DDBJ whole genome shotgun (WGS) entry which is preliminary data.</text>
</comment>
<sequence length="179" mass="19102">MTTPKSESPAAIENEARVRANGINLASDYGRWVLKVARESKIYMCLAHKGDGFLCIQAGDGAGHRCRLHGGASRGPKTEEGKARSAANLRQNRMRGPIRWRAEPAGEVPAQPTSAMPEGQALGEYLSREEVATLTGKKRGGAQCVVLRELGIPFLARRGVPIVSRVLVQQTMSGSGGAP</sequence>
<dbReference type="InterPro" id="IPR047675">
    <property type="entry name" value="Putative_zinc-bd"/>
</dbReference>
<evidence type="ECO:0000259" key="1">
    <source>
        <dbReference type="Pfam" id="PF13986"/>
    </source>
</evidence>
<protein>
    <recommendedName>
        <fullName evidence="1">DUF4224 domain-containing protein</fullName>
    </recommendedName>
</protein>
<dbReference type="EMBL" id="MLJW01000240">
    <property type="protein sequence ID" value="OIQ92107.1"/>
    <property type="molecule type" value="Genomic_DNA"/>
</dbReference>
<dbReference type="InterPro" id="IPR025319">
    <property type="entry name" value="DUF4224"/>
</dbReference>
<name>A0A1J5RRI7_9ZZZZ</name>